<evidence type="ECO:0000256" key="6">
    <source>
        <dbReference type="ARBA" id="ARBA00022723"/>
    </source>
</evidence>
<dbReference type="InterPro" id="IPR019020">
    <property type="entry name" value="Cyt-c552/DMSO_Rdtase_haem-bd"/>
</dbReference>
<keyword evidence="14" id="KW-1185">Reference proteome</keyword>
<dbReference type="InterPro" id="IPR011577">
    <property type="entry name" value="Cyt_b561_bac/Ni-Hgenase"/>
</dbReference>
<dbReference type="SMART" id="SM00887">
    <property type="entry name" value="EB_dh"/>
    <property type="match status" value="1"/>
</dbReference>
<dbReference type="GO" id="GO:0005886">
    <property type="term" value="C:plasma membrane"/>
    <property type="evidence" value="ECO:0007669"/>
    <property type="project" value="UniProtKB-SubCell"/>
</dbReference>
<proteinExistence type="predicted"/>
<feature type="domain" description="Cytochrome c-552/DMSO reductase-like haem-binding" evidence="12">
    <location>
        <begin position="235"/>
        <end position="558"/>
    </location>
</feature>
<reference evidence="13 14" key="1">
    <citation type="submission" date="2009-02" db="EMBL/GenBank/DDBJ databases">
        <title>Sequencing of the draft genome and assembly of Lutiella nitroferrum 2002.</title>
        <authorList>
            <consortium name="US DOE Joint Genome Institute (JGI-PGF)"/>
            <person name="Lucas S."/>
            <person name="Copeland A."/>
            <person name="Lapidus A."/>
            <person name="Glavina del Rio T."/>
            <person name="Tice H."/>
            <person name="Bruce D."/>
            <person name="Goodwin L."/>
            <person name="Pitluck S."/>
            <person name="Larimer F."/>
            <person name="Land M.L."/>
            <person name="Hauser L."/>
            <person name="Coates J.D."/>
        </authorList>
    </citation>
    <scope>NUCLEOTIDE SEQUENCE [LARGE SCALE GENOMIC DNA]</scope>
    <source>
        <strain evidence="13 14">2002</strain>
    </source>
</reference>
<dbReference type="GO" id="GO:0020037">
    <property type="term" value="F:heme binding"/>
    <property type="evidence" value="ECO:0007669"/>
    <property type="project" value="InterPro"/>
</dbReference>
<evidence type="ECO:0000256" key="3">
    <source>
        <dbReference type="ARBA" id="ARBA00022475"/>
    </source>
</evidence>
<dbReference type="Pfam" id="PF01292">
    <property type="entry name" value="Ni_hydr_CYTB"/>
    <property type="match status" value="1"/>
</dbReference>
<evidence type="ECO:0000256" key="1">
    <source>
        <dbReference type="ARBA" id="ARBA00004651"/>
    </source>
</evidence>
<keyword evidence="3" id="KW-1003">Cell membrane</keyword>
<feature type="transmembrane region" description="Helical" evidence="11">
    <location>
        <begin position="117"/>
        <end position="142"/>
    </location>
</feature>
<evidence type="ECO:0000256" key="4">
    <source>
        <dbReference type="ARBA" id="ARBA00022617"/>
    </source>
</evidence>
<feature type="transmembrane region" description="Helical" evidence="11">
    <location>
        <begin position="67"/>
        <end position="87"/>
    </location>
</feature>
<dbReference type="AlphaFoldDB" id="B9Z7B6"/>
<keyword evidence="2" id="KW-0813">Transport</keyword>
<evidence type="ECO:0000256" key="10">
    <source>
        <dbReference type="ARBA" id="ARBA00023136"/>
    </source>
</evidence>
<dbReference type="Pfam" id="PF09459">
    <property type="entry name" value="EB_dh"/>
    <property type="match status" value="1"/>
</dbReference>
<dbReference type="Gene3D" id="2.60.40.1190">
    <property type="match status" value="1"/>
</dbReference>
<evidence type="ECO:0000256" key="2">
    <source>
        <dbReference type="ARBA" id="ARBA00022448"/>
    </source>
</evidence>
<dbReference type="Proteomes" id="UP000003165">
    <property type="component" value="Unassembled WGS sequence"/>
</dbReference>
<dbReference type="EMBL" id="ACIS01000009">
    <property type="protein sequence ID" value="EEG07431.1"/>
    <property type="molecule type" value="Genomic_DNA"/>
</dbReference>
<evidence type="ECO:0000256" key="5">
    <source>
        <dbReference type="ARBA" id="ARBA00022692"/>
    </source>
</evidence>
<keyword evidence="7" id="KW-0249">Electron transport</keyword>
<name>B9Z7B6_9NEIS</name>
<keyword evidence="6" id="KW-0479">Metal-binding</keyword>
<accession>B9Z7B6</accession>
<keyword evidence="8 11" id="KW-1133">Transmembrane helix</keyword>
<evidence type="ECO:0000259" key="12">
    <source>
        <dbReference type="SMART" id="SM00887"/>
    </source>
</evidence>
<keyword evidence="4" id="KW-0349">Heme</keyword>
<gene>
    <name evidence="13" type="ORF">FuraDRAFT_3252</name>
</gene>
<keyword evidence="10 11" id="KW-0472">Membrane</keyword>
<dbReference type="eggNOG" id="COG2864">
    <property type="taxonomic scope" value="Bacteria"/>
</dbReference>
<evidence type="ECO:0000313" key="13">
    <source>
        <dbReference type="EMBL" id="EEG07431.1"/>
    </source>
</evidence>
<dbReference type="CDD" id="cd09625">
    <property type="entry name" value="DOMON_like_cytochrome"/>
    <property type="match status" value="1"/>
</dbReference>
<feature type="transmembrane region" description="Helical" evidence="11">
    <location>
        <begin position="154"/>
        <end position="177"/>
    </location>
</feature>
<evidence type="ECO:0000256" key="9">
    <source>
        <dbReference type="ARBA" id="ARBA00023004"/>
    </source>
</evidence>
<dbReference type="GO" id="GO:0046872">
    <property type="term" value="F:metal ion binding"/>
    <property type="evidence" value="ECO:0007669"/>
    <property type="project" value="UniProtKB-KW"/>
</dbReference>
<evidence type="ECO:0000256" key="8">
    <source>
        <dbReference type="ARBA" id="ARBA00022989"/>
    </source>
</evidence>
<sequence length="566" mass="63229">MTAPLPHRAIAKANRKADFPTMAWHTLLLFFMGFALVTGLRLAFDHAKGGWRAALEPIMLQGDVVRWHVWASIALTGLVAGYIAFLVKARLAARWKVSKVMLKAPVKAARWQAINRAVYWLGLATFVVAVLSGIWLYFLPFFGWLELVGYVHEIASWALVAYMLIHVIAQFVMGGIWQLLKIFIPRFDLLQAGAVMGVAGVSGALGFAALDWSATRDLVAAKADTAPLVDGKLDDAVWQNAQKQMVYTSHGWNVAGGETPIEVRAAVHSDRIYIATSWPDDTRSYMRLPLKKTAQGWVRMIGDDPRHTYDGADTIDYYEDKFAIAISPKQNPFGGGWHFGPDPLPGVKKPLQGRGYHFTDDASVVDLWHWKASRTGATGQAEDSLFGPPVPYDPVKHEVRYPAGYVSDKKDKDSGYQDNFAKGPHGWSVNWPSRIVTPKYLPRDLTKLQARLGTSQSPYESHGSEFNMGPDEIVPYSKELDDKIPVGTLIPALYWKKPMSGPAGDVAARGYWQNGRWTVEFSRKLDAPDTQDVAIKDGVYLWFAAFNHNQTRHSWHILPVRLRLPH</sequence>
<dbReference type="Gene3D" id="1.20.950.20">
    <property type="entry name" value="Transmembrane di-heme cytochromes, Chain C"/>
    <property type="match status" value="1"/>
</dbReference>
<dbReference type="GO" id="GO:0009055">
    <property type="term" value="F:electron transfer activity"/>
    <property type="evidence" value="ECO:0007669"/>
    <property type="project" value="InterPro"/>
</dbReference>
<protein>
    <recommendedName>
        <fullName evidence="12">Cytochrome c-552/DMSO reductase-like haem-binding domain-containing protein</fullName>
    </recommendedName>
</protein>
<dbReference type="SUPFAM" id="SSF81342">
    <property type="entry name" value="Transmembrane di-heme cytochromes"/>
    <property type="match status" value="1"/>
</dbReference>
<evidence type="ECO:0000256" key="11">
    <source>
        <dbReference type="SAM" id="Phobius"/>
    </source>
</evidence>
<keyword evidence="5 11" id="KW-0812">Transmembrane</keyword>
<dbReference type="GO" id="GO:0022904">
    <property type="term" value="P:respiratory electron transport chain"/>
    <property type="evidence" value="ECO:0007669"/>
    <property type="project" value="InterPro"/>
</dbReference>
<organism evidence="13 14">
    <name type="scientific">Pseudogulbenkiania ferrooxidans 2002</name>
    <dbReference type="NCBI Taxonomy" id="279714"/>
    <lineage>
        <taxon>Bacteria</taxon>
        <taxon>Pseudomonadati</taxon>
        <taxon>Pseudomonadota</taxon>
        <taxon>Betaproteobacteria</taxon>
        <taxon>Neisseriales</taxon>
        <taxon>Chromobacteriaceae</taxon>
        <taxon>Pseudogulbenkiania</taxon>
    </lineage>
</organism>
<evidence type="ECO:0000313" key="14">
    <source>
        <dbReference type="Proteomes" id="UP000003165"/>
    </source>
</evidence>
<evidence type="ECO:0000256" key="7">
    <source>
        <dbReference type="ARBA" id="ARBA00022982"/>
    </source>
</evidence>
<comment type="caution">
    <text evidence="13">The sequence shown here is derived from an EMBL/GenBank/DDBJ whole genome shotgun (WGS) entry which is preliminary data.</text>
</comment>
<keyword evidence="9" id="KW-0408">Iron</keyword>
<feature type="transmembrane region" description="Helical" evidence="11">
    <location>
        <begin position="189"/>
        <end position="210"/>
    </location>
</feature>
<comment type="subcellular location">
    <subcellularLocation>
        <location evidence="1">Cell membrane</location>
        <topology evidence="1">Multi-pass membrane protein</topology>
    </subcellularLocation>
</comment>
<dbReference type="InterPro" id="IPR016174">
    <property type="entry name" value="Di-haem_cyt_TM"/>
</dbReference>
<dbReference type="SUPFAM" id="SSF49344">
    <property type="entry name" value="CBD9-like"/>
    <property type="match status" value="1"/>
</dbReference>